<dbReference type="EMBL" id="BJNN01000199">
    <property type="protein sequence ID" value="GEC65285.1"/>
    <property type="molecule type" value="Genomic_DNA"/>
</dbReference>
<proteinExistence type="predicted"/>
<dbReference type="Proteomes" id="UP000319478">
    <property type="component" value="Unassembled WGS sequence"/>
</dbReference>
<sequence>MRRESGENTMDSRIVAALSDALAPPPGAAPTVVPTNDAARRVQARAVLERLEASGFQVIMADPTATQARQALAMIRMGVNDLFSGEDSRLKYASLFVLFVVLLLLYLQPLAVLFGLLAIGVVFFVMSLTSKK</sequence>
<keyword evidence="1" id="KW-0812">Transmembrane</keyword>
<gene>
    <name evidence="2" type="ORF">GHA01_31340</name>
</gene>
<keyword evidence="1" id="KW-0472">Membrane</keyword>
<feature type="transmembrane region" description="Helical" evidence="1">
    <location>
        <begin position="90"/>
        <end position="107"/>
    </location>
</feature>
<protein>
    <submittedName>
        <fullName evidence="2">Uncharacterized protein</fullName>
    </submittedName>
</protein>
<evidence type="ECO:0000313" key="2">
    <source>
        <dbReference type="EMBL" id="GEC65285.1"/>
    </source>
</evidence>
<accession>A0ABQ0SJU9</accession>
<comment type="caution">
    <text evidence="2">The sequence shown here is derived from an EMBL/GenBank/DDBJ whole genome shotgun (WGS) entry which is preliminary data.</text>
</comment>
<keyword evidence="3" id="KW-1185">Reference proteome</keyword>
<evidence type="ECO:0000313" key="3">
    <source>
        <dbReference type="Proteomes" id="UP000319478"/>
    </source>
</evidence>
<reference evidence="2 3" key="1">
    <citation type="submission" date="2019-06" db="EMBL/GenBank/DDBJ databases">
        <title>Whole genome shotgun sequence of Komagataeibacter hansenii NBRC 14820.</title>
        <authorList>
            <person name="Hosoyama A."/>
            <person name="Uohara A."/>
            <person name="Ohji S."/>
            <person name="Ichikawa N."/>
        </authorList>
    </citation>
    <scope>NUCLEOTIDE SEQUENCE [LARGE SCALE GENOMIC DNA]</scope>
    <source>
        <strain evidence="2 3">NBRC 14820</strain>
    </source>
</reference>
<keyword evidence="1" id="KW-1133">Transmembrane helix</keyword>
<evidence type="ECO:0000256" key="1">
    <source>
        <dbReference type="SAM" id="Phobius"/>
    </source>
</evidence>
<name>A0ABQ0SJU9_NOVHA</name>
<organism evidence="2 3">
    <name type="scientific">Novacetimonas hansenii</name>
    <name type="common">Komagataeibacter hansenii</name>
    <dbReference type="NCBI Taxonomy" id="436"/>
    <lineage>
        <taxon>Bacteria</taxon>
        <taxon>Pseudomonadati</taxon>
        <taxon>Pseudomonadota</taxon>
        <taxon>Alphaproteobacteria</taxon>
        <taxon>Acetobacterales</taxon>
        <taxon>Acetobacteraceae</taxon>
        <taxon>Novacetimonas</taxon>
    </lineage>
</organism>